<dbReference type="Gene3D" id="3.40.630.30">
    <property type="match status" value="1"/>
</dbReference>
<organism evidence="2 3">
    <name type="scientific">Ulvibacterium marinum</name>
    <dbReference type="NCBI Taxonomy" id="2419782"/>
    <lineage>
        <taxon>Bacteria</taxon>
        <taxon>Pseudomonadati</taxon>
        <taxon>Bacteroidota</taxon>
        <taxon>Flavobacteriia</taxon>
        <taxon>Flavobacteriales</taxon>
        <taxon>Flavobacteriaceae</taxon>
        <taxon>Ulvibacterium</taxon>
    </lineage>
</organism>
<proteinExistence type="predicted"/>
<dbReference type="CDD" id="cd04301">
    <property type="entry name" value="NAT_SF"/>
    <property type="match status" value="1"/>
</dbReference>
<gene>
    <name evidence="2" type="ORF">D7Z94_05800</name>
</gene>
<name>A0A3B0CHU2_9FLAO</name>
<evidence type="ECO:0000313" key="2">
    <source>
        <dbReference type="EMBL" id="RKN83336.1"/>
    </source>
</evidence>
<dbReference type="OrthoDB" id="1096234at2"/>
<comment type="caution">
    <text evidence="2">The sequence shown here is derived from an EMBL/GenBank/DDBJ whole genome shotgun (WGS) entry which is preliminary data.</text>
</comment>
<evidence type="ECO:0000259" key="1">
    <source>
        <dbReference type="PROSITE" id="PS51186"/>
    </source>
</evidence>
<feature type="domain" description="N-acetyltransferase" evidence="1">
    <location>
        <begin position="1"/>
        <end position="113"/>
    </location>
</feature>
<dbReference type="Pfam" id="PF13673">
    <property type="entry name" value="Acetyltransf_10"/>
    <property type="match status" value="1"/>
</dbReference>
<dbReference type="InterPro" id="IPR000182">
    <property type="entry name" value="GNAT_dom"/>
</dbReference>
<dbReference type="Proteomes" id="UP000276603">
    <property type="component" value="Unassembled WGS sequence"/>
</dbReference>
<dbReference type="PROSITE" id="PS51186">
    <property type="entry name" value="GNAT"/>
    <property type="match status" value="1"/>
</dbReference>
<reference evidence="2 3" key="1">
    <citation type="submission" date="2018-10" db="EMBL/GenBank/DDBJ databases">
        <title>Ulvibacterium marinum gen. nov., sp. nov., a novel marine bacterium of the family Flavobacteriaceae, isolated from a culture of the green alga Ulva prolifera.</title>
        <authorList>
            <person name="Zhang Z."/>
        </authorList>
    </citation>
    <scope>NUCLEOTIDE SEQUENCE [LARGE SCALE GENOMIC DNA]</scope>
    <source>
        <strain evidence="2 3">CCMM003</strain>
    </source>
</reference>
<keyword evidence="2" id="KW-0808">Transferase</keyword>
<keyword evidence="3" id="KW-1185">Reference proteome</keyword>
<dbReference type="EMBL" id="RBCJ01000001">
    <property type="protein sequence ID" value="RKN83336.1"/>
    <property type="molecule type" value="Genomic_DNA"/>
</dbReference>
<accession>A0A3B0CHU2</accession>
<dbReference type="GO" id="GO:0016747">
    <property type="term" value="F:acyltransferase activity, transferring groups other than amino-acyl groups"/>
    <property type="evidence" value="ECO:0007669"/>
    <property type="project" value="InterPro"/>
</dbReference>
<protein>
    <submittedName>
        <fullName evidence="2">N-acetyltransferase</fullName>
    </submittedName>
</protein>
<dbReference type="AlphaFoldDB" id="A0A3B0CHU2"/>
<evidence type="ECO:0000313" key="3">
    <source>
        <dbReference type="Proteomes" id="UP000276603"/>
    </source>
</evidence>
<sequence>MFRKAFGYTTYPSTLFSLIGEDKVQLFIGRHNDHYVSCGILFLDSNNDSGLHMIGLRRDFRGLGLGKAMTAHLLHHAVKNKSEEIHLVASKLGAPIYHKLGFQNRGYLKSYTI</sequence>
<dbReference type="InterPro" id="IPR016181">
    <property type="entry name" value="Acyl_CoA_acyltransferase"/>
</dbReference>
<dbReference type="SUPFAM" id="SSF55729">
    <property type="entry name" value="Acyl-CoA N-acyltransferases (Nat)"/>
    <property type="match status" value="1"/>
</dbReference>